<dbReference type="EMBL" id="FKBS01000017">
    <property type="protein sequence ID" value="SAI40729.1"/>
    <property type="molecule type" value="Genomic_DNA"/>
</dbReference>
<dbReference type="GO" id="GO:0016829">
    <property type="term" value="F:lyase activity"/>
    <property type="evidence" value="ECO:0007669"/>
    <property type="project" value="UniProtKB-KW"/>
</dbReference>
<evidence type="ECO:0000313" key="2">
    <source>
        <dbReference type="EMBL" id="SAI40729.1"/>
    </source>
</evidence>
<dbReference type="RefSeq" id="WP_066415008.1">
    <property type="nucleotide sequence ID" value="NZ_FKBS01000017.1"/>
</dbReference>
<dbReference type="Proteomes" id="UP000077037">
    <property type="component" value="Unassembled WGS sequence"/>
</dbReference>
<sequence>MPKQIFVNLPVADLDKSVAFFTELGFSFNPQFTDKNATCMIIGENIHAMLLVRDYFKTFCSKPVADASKATEVLIALNCDSRAEVEAMVEKALAAGATAPRKAQDHGFMYQHGFDDLDGHAWEVFYMNPEAMGGAQ</sequence>
<dbReference type="PANTHER" id="PTHR36503">
    <property type="entry name" value="BLR2520 PROTEIN"/>
    <property type="match status" value="1"/>
</dbReference>
<proteinExistence type="predicted"/>
<dbReference type="InterPro" id="IPR037523">
    <property type="entry name" value="VOC_core"/>
</dbReference>
<dbReference type="InterPro" id="IPR053863">
    <property type="entry name" value="Glyoxy/Ble-like_N"/>
</dbReference>
<dbReference type="PANTHER" id="PTHR36503:SF2">
    <property type="entry name" value="BLR2408 PROTEIN"/>
    <property type="match status" value="1"/>
</dbReference>
<dbReference type="Pfam" id="PF22677">
    <property type="entry name" value="Ble-like_N"/>
    <property type="match status" value="1"/>
</dbReference>
<name>A0A157Q6M0_9BORD</name>
<protein>
    <submittedName>
        <fullName evidence="2">Predicted lactoylglutathione lyase</fullName>
    </submittedName>
</protein>
<dbReference type="Gene3D" id="3.10.180.10">
    <property type="entry name" value="2,3-Dihydroxybiphenyl 1,2-Dioxygenase, domain 1"/>
    <property type="match status" value="1"/>
</dbReference>
<dbReference type="PROSITE" id="PS51819">
    <property type="entry name" value="VOC"/>
    <property type="match status" value="1"/>
</dbReference>
<reference evidence="2 3" key="1">
    <citation type="submission" date="2016-03" db="EMBL/GenBank/DDBJ databases">
        <authorList>
            <consortium name="Pathogen Informatics"/>
        </authorList>
    </citation>
    <scope>NUCLEOTIDE SEQUENCE [LARGE SCALE GENOMIC DNA]</scope>
    <source>
        <strain evidence="2 3">NCTC13364</strain>
    </source>
</reference>
<accession>A0A157Q6M0</accession>
<feature type="domain" description="VOC" evidence="1">
    <location>
        <begin position="3"/>
        <end position="127"/>
    </location>
</feature>
<evidence type="ECO:0000313" key="3">
    <source>
        <dbReference type="Proteomes" id="UP000077037"/>
    </source>
</evidence>
<gene>
    <name evidence="2" type="ORF">SAMEA1982600_03218</name>
</gene>
<evidence type="ECO:0000259" key="1">
    <source>
        <dbReference type="PROSITE" id="PS51819"/>
    </source>
</evidence>
<dbReference type="AlphaFoldDB" id="A0A157Q6M0"/>
<keyword evidence="2" id="KW-0456">Lyase</keyword>
<dbReference type="InterPro" id="IPR029068">
    <property type="entry name" value="Glyas_Bleomycin-R_OHBP_Dase"/>
</dbReference>
<dbReference type="SUPFAM" id="SSF54593">
    <property type="entry name" value="Glyoxalase/Bleomycin resistance protein/Dihydroxybiphenyl dioxygenase"/>
    <property type="match status" value="1"/>
</dbReference>
<organism evidence="2 3">
    <name type="scientific">Bordetella ansorpii</name>
    <dbReference type="NCBI Taxonomy" id="288768"/>
    <lineage>
        <taxon>Bacteria</taxon>
        <taxon>Pseudomonadati</taxon>
        <taxon>Pseudomonadota</taxon>
        <taxon>Betaproteobacteria</taxon>
        <taxon>Burkholderiales</taxon>
        <taxon>Alcaligenaceae</taxon>
        <taxon>Bordetella</taxon>
    </lineage>
</organism>